<dbReference type="InterPro" id="IPR025614">
    <property type="entry name" value="Cell_morpho_N"/>
</dbReference>
<protein>
    <recommendedName>
        <fullName evidence="7">Cell morphogenesis protein PAG1</fullName>
    </recommendedName>
</protein>
<evidence type="ECO:0000259" key="3">
    <source>
        <dbReference type="Pfam" id="PF14225"/>
    </source>
</evidence>
<feature type="domain" description="Cell morphogenesis central region" evidence="4">
    <location>
        <begin position="1737"/>
        <end position="1904"/>
    </location>
</feature>
<evidence type="ECO:0000259" key="4">
    <source>
        <dbReference type="Pfam" id="PF14228"/>
    </source>
</evidence>
<dbReference type="Pfam" id="PF14225">
    <property type="entry name" value="MOR2-PAG1_C"/>
    <property type="match status" value="1"/>
</dbReference>
<evidence type="ECO:0000256" key="1">
    <source>
        <dbReference type="SAM" id="MobiDB-lite"/>
    </source>
</evidence>
<feature type="domain" description="Cell morphogenesis protein N-terminal" evidence="2">
    <location>
        <begin position="356"/>
        <end position="909"/>
    </location>
</feature>
<dbReference type="Pfam" id="PF14228">
    <property type="entry name" value="MOR2-PAG1_mid"/>
    <property type="match status" value="2"/>
</dbReference>
<dbReference type="PANTHER" id="PTHR12295:SF30">
    <property type="entry name" value="PROTEIN FURRY"/>
    <property type="match status" value="1"/>
</dbReference>
<dbReference type="SUPFAM" id="SSF48371">
    <property type="entry name" value="ARM repeat"/>
    <property type="match status" value="1"/>
</dbReference>
<reference evidence="6" key="1">
    <citation type="submission" date="2024-04" db="EMBL/GenBank/DDBJ databases">
        <authorList>
            <person name="Shaw F."/>
            <person name="Minotto A."/>
        </authorList>
    </citation>
    <scope>NUCLEOTIDE SEQUENCE [LARGE SCALE GENOMIC DNA]</scope>
</reference>
<proteinExistence type="predicted"/>
<feature type="region of interest" description="Disordered" evidence="1">
    <location>
        <begin position="59"/>
        <end position="105"/>
    </location>
</feature>
<evidence type="ECO:0000313" key="5">
    <source>
        <dbReference type="EMBL" id="CAL1709143.1"/>
    </source>
</evidence>
<feature type="region of interest" description="Disordered" evidence="1">
    <location>
        <begin position="1"/>
        <end position="45"/>
    </location>
</feature>
<feature type="compositionally biased region" description="Polar residues" evidence="1">
    <location>
        <begin position="143"/>
        <end position="174"/>
    </location>
</feature>
<evidence type="ECO:0008006" key="7">
    <source>
        <dbReference type="Google" id="ProtNLM"/>
    </source>
</evidence>
<feature type="region of interest" description="Disordered" evidence="1">
    <location>
        <begin position="118"/>
        <end position="202"/>
    </location>
</feature>
<feature type="compositionally biased region" description="Polar residues" evidence="1">
    <location>
        <begin position="33"/>
        <end position="45"/>
    </location>
</feature>
<dbReference type="InterPro" id="IPR025481">
    <property type="entry name" value="Cell_Morphogen_C"/>
</dbReference>
<feature type="domain" description="Cell morphogenesis central region" evidence="4">
    <location>
        <begin position="1469"/>
        <end position="1658"/>
    </location>
</feature>
<sequence>MGSEGIQITIPDFDDDDFNSTPLFGRPQGASIWGTSAGSGSESPTILTPVVERNERSYFHSRGDSVASEDSSHSIQLTGKKIRSPFAHSAQSSVATTTSGSPFSKKGSFASLRNAFKSSKSNEAAPPLPPLDQQAYPALKNPFNRSTSSLAHVSRPSTHTSPPQFRPSTPASNDSRTRRTPSRSRGHSSARSQHSYSGSIFHFSDGGSDHGHGFSLSSPPPVPPVPHSFGQYPVIESDSIPEMEEQVVMDARTPSDFALHAIFIRFAASAESLITEFIAQPYDHEPLLDAFMGPGVDIHFDGLLDSLGKIAQKHAKSVVESVMRWRRSQVDGSDLQRSQYSVKAVRTLDSTAVVAERKMLTSTYIMCRALVTATKGNSKDSLGEAVGNSLEDMTFEQFRRPDHKTLTQSVNHRAIADLYAVLLGNLAEIRFESVTDRFLRELGPIAEGQIPKDSDFKFETLVKGLRYVQIKVWPPERFEEGAEFFESLSKSFGNAHGIRLKSIFAETLVHMLHPIAKTAQAEVNHPDWAKAIEMVYPKAKDMMSKPRYWHAAYPLAVTSLCVAPTEFFLRNWMSCFEAGLSKMKERPYRMTVLNGMMRLVWTYLYRCHEPASTASSKLESLVKHFFPPNRHTVIPQEERLEPFIYIIHFILSRHVDLGSEICLDLLQARIVASPQTNATINLAPERMAIATQAILLTLHLFEREESVPSWPCSADFASVPSTSEYPTSSDLLSSPLSRHGVQDLLEQSSNCLTTLASLCFQSVGRMSIFDDQWSSARLGPTFEEAHNHIIRHHPEGSYAYPQSLLAQISTLQTAFRAWPRCLHPNLPLDDALDMLLRGVVHVEPAIGDAASQALARFLKTSAHTQTLLIRFCAYLFDPQRISSEGSSVRLVSDSVRLLELWFTTLDTWVENTVAQATVIWSESERELIVNLLRDAEAGCLFLLSSYKPDAIAIAVKALRRLGTLLAHIYPGSSSPTPEGPTQSFEVVNALLGLLSPDLYLNGSDDLLNVDELARLSQWRNSSNLDVALQIAESDNIMDRNLWLHVYPAFMHACVEHHPPTTELLREKLKIAVARYHPLIFPLSGILLRSPLGGSARSGSVVEKEGAKAVLESRYLVHQWHLWLKLLCTTAPVPDVRSTARDHNRARSEANVERESLSNSRDLFKYLGQFLDSDHSAFRDVAVSCISSLPPYGYSVLLEDLSPLAARQFYDDVRSKSGSIPSIGRGRRHERFHTAVARIYFLTAHHLQSQRSSSKQTALTHVLKYIRNMQTFLSALENRDTFSMQRLRRYFCGTVERLFDGLASLNDSDRFIPPGMHLALYRMCEEWCQLGKQSDTVKKRLIVMQSAAAHSYQDPAGQAEAIQRFQTETRALSNAAVGAMASLIHKAFFPPDVTASPVDKLNAEQYEPMKASPTLERITAILASFQDNLQACGKKALRSLLVHATYDDVFAEEALRRAFVTTRDLSTSNARFFEVLSEVVCNAEHGFNFSQVVCLGLSNLCHPLVEIRYRAFNMLETIHEQASGILSMVQYEAAVGSSAPSTYLHAHRLISDVLSGEHPDQALNVLAQFAGWIPQVFENRGDQGALILLQSLEFWVPCIDLMAENKSRLSREGRSAIYHLVALTLRYAETHAEQIFVLWTRLVDAPYQSNGHAVVRFLLEESNKVGSAIFASCAAKIVACLSQSVVGRELFVELCSVIEPARMPVNMEHRLVLPDAEELEMWSDLDILFSDQPRLPLGVAPFSLLFLAETSLERYWDFQEQLPVLLHCIFMHLDHRQAFVQERTRHLLFQMLRSCVPGYDELPDRLLYPARSELRRAIAELQKEVKGNLWKEDDPNSRTVPRMRWLCSRILEVMEPLCPTISEEWGALALKWAVECPMRSIAFRSLQLFRALMPKWKRHDVAQLLGRLSITIADTDVNLNKFNVEVLMTLTAMASSEELETALPQMFWGAVGCLSTTAEEEFQAVLRLLDTLLDRIDLDDPQTADLLVSQRPPDWQGSVTLQSSLLTGLRSSSTVGATLELLQHLAKVGDARLIDPTEGRVRDLYTLSLPWCLHAMYTESSDEALQEFAINIGHLAEEEERPSLTRIMTSFAKGRFRTKDDFLRQSVAALREHYGAEHWTEVMTLLMGLVLNNERWLRVRTMQILKVLFQQRETRAPVDFLGSELLMPLLRLLETDLATEALDVLEEPLKISGGPSARHVLRMSMHHRLAADTKEVESVAEVFGIAEETGWCVPRAAVLRAVCRSNLRAVFDSCKVHSRPSRINFQPDEIPTLAQDSSDNLGELVQNLHELSSFFQEQRSSNSIPSKQLEARVAAILAKSTDDVPQTPLVDIFDIGSLTPYQDTDSASGSDTESDLFEFDSPQIAQSPNGFHRTH</sequence>
<accession>A0ABP1DMS2</accession>
<dbReference type="InterPro" id="IPR039867">
    <property type="entry name" value="Furry/Tao3/Mor2"/>
</dbReference>
<dbReference type="PANTHER" id="PTHR12295">
    <property type="entry name" value="FURRY-RELATED"/>
    <property type="match status" value="1"/>
</dbReference>
<evidence type="ECO:0000259" key="2">
    <source>
        <dbReference type="Pfam" id="PF14222"/>
    </source>
</evidence>
<dbReference type="Proteomes" id="UP001497453">
    <property type="component" value="Chromosome 5"/>
</dbReference>
<dbReference type="InterPro" id="IPR016024">
    <property type="entry name" value="ARM-type_fold"/>
</dbReference>
<dbReference type="Pfam" id="PF14222">
    <property type="entry name" value="MOR2-PAG1_N"/>
    <property type="match status" value="1"/>
</dbReference>
<feature type="region of interest" description="Disordered" evidence="1">
    <location>
        <begin position="2342"/>
        <end position="2374"/>
    </location>
</feature>
<feature type="compositionally biased region" description="Basic residues" evidence="1">
    <location>
        <begin position="178"/>
        <end position="188"/>
    </location>
</feature>
<dbReference type="EMBL" id="OZ037948">
    <property type="protein sequence ID" value="CAL1709143.1"/>
    <property type="molecule type" value="Genomic_DNA"/>
</dbReference>
<gene>
    <name evidence="5" type="ORF">GFSPODELE1_LOCUS7211</name>
</gene>
<evidence type="ECO:0000313" key="6">
    <source>
        <dbReference type="Proteomes" id="UP001497453"/>
    </source>
</evidence>
<feature type="domain" description="Cell morphogenesis protein C-terminal" evidence="3">
    <location>
        <begin position="1943"/>
        <end position="2192"/>
    </location>
</feature>
<keyword evidence="6" id="KW-1185">Reference proteome</keyword>
<feature type="compositionally biased region" description="Polar residues" evidence="1">
    <location>
        <begin position="89"/>
        <end position="102"/>
    </location>
</feature>
<organism evidence="5 6">
    <name type="scientific">Somion occarium</name>
    <dbReference type="NCBI Taxonomy" id="3059160"/>
    <lineage>
        <taxon>Eukaryota</taxon>
        <taxon>Fungi</taxon>
        <taxon>Dikarya</taxon>
        <taxon>Basidiomycota</taxon>
        <taxon>Agaricomycotina</taxon>
        <taxon>Agaricomycetes</taxon>
        <taxon>Polyporales</taxon>
        <taxon>Cerrenaceae</taxon>
        <taxon>Somion</taxon>
    </lineage>
</organism>
<name>A0ABP1DMS2_9APHY</name>
<dbReference type="InterPro" id="IPR029473">
    <property type="entry name" value="MOR2-PAG1_mid"/>
</dbReference>